<evidence type="ECO:0000256" key="6">
    <source>
        <dbReference type="ARBA" id="ARBA00022918"/>
    </source>
</evidence>
<dbReference type="InterPro" id="IPR041373">
    <property type="entry name" value="RT_RNaseH"/>
</dbReference>
<keyword evidence="2" id="KW-0548">Nucleotidyltransferase</keyword>
<evidence type="ECO:0000256" key="5">
    <source>
        <dbReference type="ARBA" id="ARBA00022801"/>
    </source>
</evidence>
<evidence type="ECO:0000256" key="2">
    <source>
        <dbReference type="ARBA" id="ARBA00022695"/>
    </source>
</evidence>
<dbReference type="InterPro" id="IPR043502">
    <property type="entry name" value="DNA/RNA_pol_sf"/>
</dbReference>
<dbReference type="AlphaFoldDB" id="A0AAF0R099"/>
<protein>
    <recommendedName>
        <fullName evidence="7">Reverse transcriptase RNase H-like domain-containing protein</fullName>
    </recommendedName>
</protein>
<evidence type="ECO:0000256" key="4">
    <source>
        <dbReference type="ARBA" id="ARBA00022759"/>
    </source>
</evidence>
<dbReference type="SUPFAM" id="SSF56672">
    <property type="entry name" value="DNA/RNA polymerases"/>
    <property type="match status" value="1"/>
</dbReference>
<keyword evidence="6" id="KW-0695">RNA-directed DNA polymerase</keyword>
<keyword evidence="1" id="KW-0808">Transferase</keyword>
<dbReference type="GO" id="GO:0016787">
    <property type="term" value="F:hydrolase activity"/>
    <property type="evidence" value="ECO:0007669"/>
    <property type="project" value="UniProtKB-KW"/>
</dbReference>
<keyword evidence="5" id="KW-0378">Hydrolase</keyword>
<sequence>HYISRKGIEVDPIKTDAVKSWPRPLSPTYIRSFLGLAGCYRRVGLECVLTQNGKVIAYASRQLKVHEKNYPSHSLELVVVVFALKIWRHYLYGVHVDVFTDHKSLQYVFTQNDLNLLQRRWLKLLKDYDMSVIYHPDKANVVVDALSRLSMGSVEHVEDDREKLSRDVHRLAQLGVQLIDSANGSVMVHKGSESSFVTDVKAKQCLDPTLVELKETVLIKSIDAFYKGEMVSLDIKVGHVFQMFVNDLSGTDLSEAHSSPYSIHLRVTKLYRDLREVYW</sequence>
<proteinExistence type="predicted"/>
<keyword evidence="3" id="KW-0540">Nuclease</keyword>
<gene>
    <name evidence="8" type="ORF">MTR67_023096</name>
</gene>
<name>A0AAF0R099_SOLVR</name>
<organism evidence="8 9">
    <name type="scientific">Solanum verrucosum</name>
    <dbReference type="NCBI Taxonomy" id="315347"/>
    <lineage>
        <taxon>Eukaryota</taxon>
        <taxon>Viridiplantae</taxon>
        <taxon>Streptophyta</taxon>
        <taxon>Embryophyta</taxon>
        <taxon>Tracheophyta</taxon>
        <taxon>Spermatophyta</taxon>
        <taxon>Magnoliopsida</taxon>
        <taxon>eudicotyledons</taxon>
        <taxon>Gunneridae</taxon>
        <taxon>Pentapetalae</taxon>
        <taxon>asterids</taxon>
        <taxon>lamiids</taxon>
        <taxon>Solanales</taxon>
        <taxon>Solanaceae</taxon>
        <taxon>Solanoideae</taxon>
        <taxon>Solaneae</taxon>
        <taxon>Solanum</taxon>
    </lineage>
</organism>
<keyword evidence="4" id="KW-0255">Endonuclease</keyword>
<reference evidence="8" key="1">
    <citation type="submission" date="2023-08" db="EMBL/GenBank/DDBJ databases">
        <title>A de novo genome assembly of Solanum verrucosum Schlechtendal, a Mexican diploid species geographically isolated from the other diploid A-genome species in potato relatives.</title>
        <authorList>
            <person name="Hosaka K."/>
        </authorList>
    </citation>
    <scope>NUCLEOTIDE SEQUENCE</scope>
    <source>
        <tissue evidence="8">Young leaves</tissue>
    </source>
</reference>
<evidence type="ECO:0000313" key="9">
    <source>
        <dbReference type="Proteomes" id="UP001234989"/>
    </source>
</evidence>
<keyword evidence="9" id="KW-1185">Reference proteome</keyword>
<dbReference type="GO" id="GO:0004519">
    <property type="term" value="F:endonuclease activity"/>
    <property type="evidence" value="ECO:0007669"/>
    <property type="project" value="UniProtKB-KW"/>
</dbReference>
<evidence type="ECO:0000256" key="3">
    <source>
        <dbReference type="ARBA" id="ARBA00022722"/>
    </source>
</evidence>
<evidence type="ECO:0000259" key="7">
    <source>
        <dbReference type="Pfam" id="PF17917"/>
    </source>
</evidence>
<feature type="domain" description="Reverse transcriptase RNase H-like" evidence="7">
    <location>
        <begin position="43"/>
        <end position="128"/>
    </location>
</feature>
<evidence type="ECO:0000256" key="1">
    <source>
        <dbReference type="ARBA" id="ARBA00022679"/>
    </source>
</evidence>
<dbReference type="PANTHER" id="PTHR34072">
    <property type="entry name" value="ENZYMATIC POLYPROTEIN-RELATED"/>
    <property type="match status" value="1"/>
</dbReference>
<dbReference type="Pfam" id="PF17917">
    <property type="entry name" value="RT_RNaseH"/>
    <property type="match status" value="1"/>
</dbReference>
<dbReference type="GO" id="GO:0003964">
    <property type="term" value="F:RNA-directed DNA polymerase activity"/>
    <property type="evidence" value="ECO:0007669"/>
    <property type="project" value="UniProtKB-KW"/>
</dbReference>
<feature type="non-terminal residue" evidence="8">
    <location>
        <position position="1"/>
    </location>
</feature>
<dbReference type="PANTHER" id="PTHR34072:SF52">
    <property type="entry name" value="RIBONUCLEASE H"/>
    <property type="match status" value="1"/>
</dbReference>
<accession>A0AAF0R099</accession>
<dbReference type="CDD" id="cd09274">
    <property type="entry name" value="RNase_HI_RT_Ty3"/>
    <property type="match status" value="1"/>
</dbReference>
<dbReference type="EMBL" id="CP133616">
    <property type="protein sequence ID" value="WMV29711.1"/>
    <property type="molecule type" value="Genomic_DNA"/>
</dbReference>
<dbReference type="Proteomes" id="UP001234989">
    <property type="component" value="Chromosome 5"/>
</dbReference>
<evidence type="ECO:0000313" key="8">
    <source>
        <dbReference type="EMBL" id="WMV29711.1"/>
    </source>
</evidence>